<feature type="region of interest" description="Disordered" evidence="1">
    <location>
        <begin position="996"/>
        <end position="1046"/>
    </location>
</feature>
<dbReference type="GO" id="GO:0071763">
    <property type="term" value="P:nuclear membrane organization"/>
    <property type="evidence" value="ECO:0007669"/>
    <property type="project" value="TreeGrafter"/>
</dbReference>
<reference evidence="2 3" key="1">
    <citation type="submission" date="2019-05" db="EMBL/GenBank/DDBJ databases">
        <title>Mikania micrantha, genome provides insights into the molecular mechanism of rapid growth.</title>
        <authorList>
            <person name="Liu B."/>
        </authorList>
    </citation>
    <scope>NUCLEOTIDE SEQUENCE [LARGE SCALE GENOMIC DNA]</scope>
    <source>
        <strain evidence="2">NLD-2019</strain>
        <tissue evidence="2">Leaf</tissue>
    </source>
</reference>
<feature type="compositionally biased region" description="Low complexity" evidence="1">
    <location>
        <begin position="29"/>
        <end position="42"/>
    </location>
</feature>
<comment type="caution">
    <text evidence="2">The sequence shown here is derived from an EMBL/GenBank/DDBJ whole genome shotgun (WGS) entry which is preliminary data.</text>
</comment>
<feature type="compositionally biased region" description="Gly residues" evidence="1">
    <location>
        <begin position="1017"/>
        <end position="1028"/>
    </location>
</feature>
<dbReference type="OrthoDB" id="653468at2759"/>
<feature type="region of interest" description="Disordered" evidence="1">
    <location>
        <begin position="427"/>
        <end position="455"/>
    </location>
</feature>
<feature type="compositionally biased region" description="Polar residues" evidence="1">
    <location>
        <begin position="433"/>
        <end position="449"/>
    </location>
</feature>
<dbReference type="EMBL" id="SZYD01002445">
    <property type="protein sequence ID" value="KAC9534228.1"/>
    <property type="molecule type" value="Genomic_DNA"/>
</dbReference>
<dbReference type="PANTHER" id="PTHR33416:SF32">
    <property type="entry name" value="NUCLEAR PORE COMPLEX PROTEIN NUP1"/>
    <property type="match status" value="1"/>
</dbReference>
<evidence type="ECO:0000313" key="3">
    <source>
        <dbReference type="Proteomes" id="UP000326396"/>
    </source>
</evidence>
<evidence type="ECO:0008006" key="4">
    <source>
        <dbReference type="Google" id="ProtNLM"/>
    </source>
</evidence>
<feature type="region of interest" description="Disordered" evidence="1">
    <location>
        <begin position="1"/>
        <end position="50"/>
    </location>
</feature>
<protein>
    <recommendedName>
        <fullName evidence="4">Nuclear pore complex protein NUP1</fullName>
    </recommendedName>
</protein>
<dbReference type="PANTHER" id="PTHR33416">
    <property type="entry name" value="NUCLEAR PORE COMPLEX PROTEIN NUP1"/>
    <property type="match status" value="1"/>
</dbReference>
<accession>A0A5N6L8S6</accession>
<feature type="compositionally biased region" description="Low complexity" evidence="1">
    <location>
        <begin position="847"/>
        <end position="870"/>
    </location>
</feature>
<feature type="region of interest" description="Disordered" evidence="1">
    <location>
        <begin position="581"/>
        <end position="669"/>
    </location>
</feature>
<proteinExistence type="predicted"/>
<keyword evidence="3" id="KW-1185">Reference proteome</keyword>
<feature type="compositionally biased region" description="Polar residues" evidence="1">
    <location>
        <begin position="132"/>
        <end position="143"/>
    </location>
</feature>
<dbReference type="Proteomes" id="UP000326396">
    <property type="component" value="Unassembled WGS sequence"/>
</dbReference>
<feature type="compositionally biased region" description="Basic residues" evidence="1">
    <location>
        <begin position="1033"/>
        <end position="1046"/>
    </location>
</feature>
<evidence type="ECO:0000313" key="2">
    <source>
        <dbReference type="EMBL" id="KAC9534228.1"/>
    </source>
</evidence>
<feature type="region of interest" description="Disordered" evidence="1">
    <location>
        <begin position="930"/>
        <end position="959"/>
    </location>
</feature>
<feature type="region of interest" description="Disordered" evidence="1">
    <location>
        <begin position="847"/>
        <end position="884"/>
    </location>
</feature>
<dbReference type="GO" id="GO:0016973">
    <property type="term" value="P:poly(A)+ mRNA export from nucleus"/>
    <property type="evidence" value="ECO:0007669"/>
    <property type="project" value="TreeGrafter"/>
</dbReference>
<sequence length="1046" mass="110630">MATAGDGNGSAPYENSGAGGKFRKKPFRRSTPATPYARPPTAVRNNNPSMLKKLMDPASRLISSGANRLFDVFRKSLPPLSLGPPEINEEPQNVLHTEGGSGNSADIGISELEQMLQQKTFTRSEIQRLTSLLHSRTSESPSDGSLEKHGDKRDNFHAAMSTPVVTSRVVAEEIASPAELAKYYMESRPTSQAPRQDSKLLPRTPMTPVVQKTANSLRNLENGFVTPRSRGRSAMYTMARTPYSRSPSTFSQQVVKSDYGHGAALTSSQGHEGKMVLKRRSSVLDDDIGSGGPLRRIRQKANLLSQRDKKELGYSVFQPLDGAGQNLLLTHEPEPKIPTYASVPTKSTQMADKILQHLDKPSPTEKGSASTLAVIREKSPNKLRLDMLHGQALRSLEKMDSPKFLPSSHVIQKPVVSELTLQSKDLTEENGSRKLSVSHNMSTSVNGDMTDTLKDKSPIVGITDIPSKVTEEPLNKHAFQMCAPEDFFEMDDDEDGHDNGHVLLPLVENDKPKTSAADIIKTPTLLEVSKAPELVEYKKPVFPVASKFPDRVELKEAESDISAPKTDSGFLGGSVSEQGLGFKAPISSPPPLFTTQTCEVSRSTSQLDKIPPVKGSPLSFSADEPSEFKPNASSDPKKLDSTSPFNSVAKNDHANFSVSNNENGNRISNGNDQKLISMLGKSESSSVAVSAATSINGIFSFGTSTKNSSTLNTTPDSNPPIFPSLVPFPVSTSAATTAATTTDVSTTTIPVVSFSTSVSAQAFSFGSVTSTAPTTSVVQTGNTSTSSPFAVTTFATTATTGSAPASQSHGSFFNITNGFQSSTHASSTSSLFGSSAPAFGSSPSFGVGPISDTKSGNSTSGSTTSIFGSTWQQPQNSSGFGSTFTSPSSSTFTFGASSTPIPSFATAGASNSSFGGSSVFGNSTPVFGAISATPPNNNNDQMSMEDSMAEDSMQTHSPVSPFGQAPVSAPGFMFGAATPTPTPSLAPSAVPFSFGGQQNQAPPLQNPFQSSSVEFHAGGGSFSLGSGGEKSNRRIVRVVKNKNRKK</sequence>
<feature type="compositionally biased region" description="Polar residues" evidence="1">
    <location>
        <begin position="593"/>
        <end position="607"/>
    </location>
</feature>
<gene>
    <name evidence="2" type="ORF">E3N88_45671</name>
</gene>
<dbReference type="AlphaFoldDB" id="A0A5N6L8S6"/>
<feature type="compositionally biased region" description="Low complexity" evidence="1">
    <location>
        <begin position="659"/>
        <end position="669"/>
    </location>
</feature>
<feature type="compositionally biased region" description="Polar residues" evidence="1">
    <location>
        <begin position="996"/>
        <end position="1013"/>
    </location>
</feature>
<feature type="compositionally biased region" description="Polar residues" evidence="1">
    <location>
        <begin position="641"/>
        <end position="658"/>
    </location>
</feature>
<dbReference type="GO" id="GO:0005635">
    <property type="term" value="C:nuclear envelope"/>
    <property type="evidence" value="ECO:0007669"/>
    <property type="project" value="TreeGrafter"/>
</dbReference>
<organism evidence="2 3">
    <name type="scientific">Mikania micrantha</name>
    <name type="common">bitter vine</name>
    <dbReference type="NCBI Taxonomy" id="192012"/>
    <lineage>
        <taxon>Eukaryota</taxon>
        <taxon>Viridiplantae</taxon>
        <taxon>Streptophyta</taxon>
        <taxon>Embryophyta</taxon>
        <taxon>Tracheophyta</taxon>
        <taxon>Spermatophyta</taxon>
        <taxon>Magnoliopsida</taxon>
        <taxon>eudicotyledons</taxon>
        <taxon>Gunneridae</taxon>
        <taxon>Pentapetalae</taxon>
        <taxon>asterids</taxon>
        <taxon>campanulids</taxon>
        <taxon>Asterales</taxon>
        <taxon>Asteraceae</taxon>
        <taxon>Asteroideae</taxon>
        <taxon>Heliantheae alliance</taxon>
        <taxon>Eupatorieae</taxon>
        <taxon>Mikania</taxon>
    </lineage>
</organism>
<feature type="compositionally biased region" description="Low complexity" evidence="1">
    <location>
        <begin position="940"/>
        <end position="954"/>
    </location>
</feature>
<evidence type="ECO:0000256" key="1">
    <source>
        <dbReference type="SAM" id="MobiDB-lite"/>
    </source>
</evidence>
<name>A0A5N6L8S6_9ASTR</name>
<feature type="region of interest" description="Disordered" evidence="1">
    <location>
        <begin position="132"/>
        <end position="152"/>
    </location>
</feature>